<evidence type="ECO:0000256" key="1">
    <source>
        <dbReference type="ARBA" id="ARBA00001936"/>
    </source>
</evidence>
<comment type="subcellular location">
    <subcellularLocation>
        <location evidence="3">Mitochondrion</location>
    </subcellularLocation>
</comment>
<dbReference type="KEGG" id="tad:TRIADDRAFT_58600"/>
<dbReference type="PhylomeDB" id="B3S353"/>
<dbReference type="GO" id="GO:0003724">
    <property type="term" value="F:RNA helicase activity"/>
    <property type="evidence" value="ECO:0007669"/>
    <property type="project" value="UniProtKB-EC"/>
</dbReference>
<dbReference type="Pfam" id="PF00271">
    <property type="entry name" value="Helicase_C"/>
    <property type="match status" value="1"/>
</dbReference>
<dbReference type="Pfam" id="PF18147">
    <property type="entry name" value="Suv3_C_1"/>
    <property type="match status" value="1"/>
</dbReference>
<dbReference type="InterPro" id="IPR044774">
    <property type="entry name" value="Suv3_DEXQc"/>
</dbReference>
<comment type="similarity">
    <text evidence="4">Belongs to the helicase family.</text>
</comment>
<dbReference type="Gene3D" id="1.20.272.40">
    <property type="match status" value="1"/>
</dbReference>
<sequence>MRLSQLVSSIQLSHQLYHRSKFVFSPSVNGLLSSVRRYCSDGDGKDNKQGRKLNSTVPLNNSAIKLLLKELYKDNGFKHKLKVHKIEDDLLAKVARKFRSKAISKNNRELNETFIRVRNGEDKVMALWPYFLKYAKKEYPLIGCIKDLLYHSNFRSPVSWYQEARNIAPRKIIYHAGPTNSGKTYHALHKFFKAEKAIYCCPLRLLAHEIYRRSLEANVKCDLITGEERLYVDPNGFSSQHVSCTVEMANINEHYDIGIIDEIQMIKDDLRGFAWTRALLGLCAFELHLCGDPSGIDLIRKLADSCGDEFEVQRYDRLVPLSVQKNSFDGKLSNVTKGDCVVAFSRKELFKLKYSVESKTDHKCAIIYGGLPSVTRAHQADLFNDPNNDYNVLVASDAIGMGLNLNIKRIIFNSLMKFDGLEITSLTPSHARQVAGRAGRFRSDFNIGEITTLFVDDLPIIQRLLDTPIEPIQRAGLGLTWSDVELFSYYLPEASFTDILDLFSNLVKVGDKFFICRNEEFKNVAAIVDTVEGLLLKEKYIFCLAPIDHRNPLMSSAVLKFATHVGKRTSITDASLKELIPYPFKMPDDEEKLFTLEAVYDILDLYLWLRFPDYFVNYHEVCRLQKELESVISKFLASPRKRKIVSSSAYRNYRSNTVKFPFKLSSVDEREVVSDVKKRRS</sequence>
<evidence type="ECO:0000256" key="5">
    <source>
        <dbReference type="ARBA" id="ARBA00012552"/>
    </source>
</evidence>
<evidence type="ECO:0000259" key="13">
    <source>
        <dbReference type="PROSITE" id="PS51194"/>
    </source>
</evidence>
<keyword evidence="6" id="KW-0547">Nucleotide-binding</keyword>
<dbReference type="InterPro" id="IPR041082">
    <property type="entry name" value="Suv3_C_1"/>
</dbReference>
<feature type="domain" description="Helicase C-terminal" evidence="13">
    <location>
        <begin position="327"/>
        <end position="480"/>
    </location>
</feature>
<evidence type="ECO:0000256" key="2">
    <source>
        <dbReference type="ARBA" id="ARBA00001946"/>
    </source>
</evidence>
<dbReference type="OrthoDB" id="6692397at2759"/>
<dbReference type="InterPro" id="IPR001650">
    <property type="entry name" value="Helicase_C-like"/>
</dbReference>
<dbReference type="Gene3D" id="1.10.1740.140">
    <property type="match status" value="1"/>
</dbReference>
<dbReference type="AlphaFoldDB" id="B3S353"/>
<dbReference type="CDD" id="cd18805">
    <property type="entry name" value="SF2_C_suv3"/>
    <property type="match status" value="1"/>
</dbReference>
<dbReference type="InterPro" id="IPR027417">
    <property type="entry name" value="P-loop_NTPase"/>
</dbReference>
<evidence type="ECO:0000256" key="9">
    <source>
        <dbReference type="ARBA" id="ARBA00022840"/>
    </source>
</evidence>
<dbReference type="PANTHER" id="PTHR12131:SF1">
    <property type="entry name" value="ATP-DEPENDENT RNA HELICASE SUPV3L1, MITOCHONDRIAL-RELATED"/>
    <property type="match status" value="1"/>
</dbReference>
<dbReference type="Pfam" id="PF18114">
    <property type="entry name" value="Suv3_N"/>
    <property type="match status" value="1"/>
</dbReference>
<dbReference type="STRING" id="10228.B3S353"/>
<dbReference type="InterPro" id="IPR041453">
    <property type="entry name" value="Suv3_N"/>
</dbReference>
<proteinExistence type="inferred from homology"/>
<keyword evidence="15" id="KW-1185">Reference proteome</keyword>
<gene>
    <name evidence="14" type="ORF">TRIADDRAFT_58600</name>
</gene>
<dbReference type="InterPro" id="IPR055206">
    <property type="entry name" value="DEXQc_SUV3"/>
</dbReference>
<dbReference type="Pfam" id="PF12513">
    <property type="entry name" value="SUV3_C"/>
    <property type="match status" value="1"/>
</dbReference>
<evidence type="ECO:0000313" key="15">
    <source>
        <dbReference type="Proteomes" id="UP000009022"/>
    </source>
</evidence>
<dbReference type="SUPFAM" id="SSF52540">
    <property type="entry name" value="P-loop containing nucleoside triphosphate hydrolases"/>
    <property type="match status" value="1"/>
</dbReference>
<reference evidence="14 15" key="1">
    <citation type="journal article" date="2008" name="Nature">
        <title>The Trichoplax genome and the nature of placozoans.</title>
        <authorList>
            <person name="Srivastava M."/>
            <person name="Begovic E."/>
            <person name="Chapman J."/>
            <person name="Putnam N.H."/>
            <person name="Hellsten U."/>
            <person name="Kawashima T."/>
            <person name="Kuo A."/>
            <person name="Mitros T."/>
            <person name="Salamov A."/>
            <person name="Carpenter M.L."/>
            <person name="Signorovitch A.Y."/>
            <person name="Moreno M.A."/>
            <person name="Kamm K."/>
            <person name="Grimwood J."/>
            <person name="Schmutz J."/>
            <person name="Shapiro H."/>
            <person name="Grigoriev I.V."/>
            <person name="Buss L.W."/>
            <person name="Schierwater B."/>
            <person name="Dellaporta S.L."/>
            <person name="Rokhsar D.S."/>
        </authorList>
    </citation>
    <scope>NUCLEOTIDE SEQUENCE [LARGE SCALE GENOMIC DNA]</scope>
    <source>
        <strain evidence="14 15">Grell-BS-1999</strain>
    </source>
</reference>
<dbReference type="HOGENOM" id="CLU_010647_3_2_1"/>
<evidence type="ECO:0000256" key="3">
    <source>
        <dbReference type="ARBA" id="ARBA00004173"/>
    </source>
</evidence>
<dbReference type="GeneID" id="6755988"/>
<dbReference type="GO" id="GO:0005524">
    <property type="term" value="F:ATP binding"/>
    <property type="evidence" value="ECO:0007669"/>
    <property type="project" value="UniProtKB-KW"/>
</dbReference>
<dbReference type="GO" id="GO:0016787">
    <property type="term" value="F:hydrolase activity"/>
    <property type="evidence" value="ECO:0007669"/>
    <property type="project" value="UniProtKB-KW"/>
</dbReference>
<dbReference type="Proteomes" id="UP000009022">
    <property type="component" value="Unassembled WGS sequence"/>
</dbReference>
<dbReference type="RefSeq" id="XP_002114776.1">
    <property type="nucleotide sequence ID" value="XM_002114740.1"/>
</dbReference>
<dbReference type="InterPro" id="IPR022192">
    <property type="entry name" value="SUV3_C"/>
</dbReference>
<organism evidence="14 15">
    <name type="scientific">Trichoplax adhaerens</name>
    <name type="common">Trichoplax reptans</name>
    <dbReference type="NCBI Taxonomy" id="10228"/>
    <lineage>
        <taxon>Eukaryota</taxon>
        <taxon>Metazoa</taxon>
        <taxon>Placozoa</taxon>
        <taxon>Uniplacotomia</taxon>
        <taxon>Trichoplacea</taxon>
        <taxon>Trichoplacidae</taxon>
        <taxon>Trichoplax</taxon>
    </lineage>
</organism>
<evidence type="ECO:0000313" key="14">
    <source>
        <dbReference type="EMBL" id="EDV22910.1"/>
    </source>
</evidence>
<dbReference type="CDD" id="cd17913">
    <property type="entry name" value="DEXQc_Suv3"/>
    <property type="match status" value="1"/>
</dbReference>
<evidence type="ECO:0000256" key="8">
    <source>
        <dbReference type="ARBA" id="ARBA00022806"/>
    </source>
</evidence>
<evidence type="ECO:0000256" key="10">
    <source>
        <dbReference type="ARBA" id="ARBA00022946"/>
    </source>
</evidence>
<dbReference type="SMART" id="SM00490">
    <property type="entry name" value="HELICc"/>
    <property type="match status" value="1"/>
</dbReference>
<keyword evidence="9" id="KW-0067">ATP-binding</keyword>
<evidence type="ECO:0000256" key="6">
    <source>
        <dbReference type="ARBA" id="ARBA00022741"/>
    </source>
</evidence>
<protein>
    <recommendedName>
        <fullName evidence="5">RNA helicase</fullName>
        <ecNumber evidence="5">3.6.4.13</ecNumber>
    </recommendedName>
</protein>
<dbReference type="CTD" id="6755988"/>
<dbReference type="FunFam" id="3.40.50.300:FF:000957">
    <property type="entry name" value="ATP-dependent RNA helicase SUV3L, mitochondrial"/>
    <property type="match status" value="1"/>
</dbReference>
<evidence type="ECO:0000256" key="12">
    <source>
        <dbReference type="ARBA" id="ARBA00047984"/>
    </source>
</evidence>
<keyword evidence="7" id="KW-0378">Hydrolase</keyword>
<evidence type="ECO:0000256" key="4">
    <source>
        <dbReference type="ARBA" id="ARBA00008708"/>
    </source>
</evidence>
<dbReference type="InParanoid" id="B3S353"/>
<dbReference type="Gene3D" id="1.20.58.1080">
    <property type="match status" value="1"/>
</dbReference>
<evidence type="ECO:0000256" key="7">
    <source>
        <dbReference type="ARBA" id="ARBA00022801"/>
    </source>
</evidence>
<keyword evidence="10" id="KW-0809">Transit peptide</keyword>
<keyword evidence="11" id="KW-0496">Mitochondrion</keyword>
<dbReference type="eggNOG" id="KOG0953">
    <property type="taxonomic scope" value="Eukaryota"/>
</dbReference>
<dbReference type="EMBL" id="DS985248">
    <property type="protein sequence ID" value="EDV22910.1"/>
    <property type="molecule type" value="Genomic_DNA"/>
</dbReference>
<dbReference type="EC" id="3.6.4.13" evidence="5"/>
<dbReference type="PANTHER" id="PTHR12131">
    <property type="entry name" value="ATP-DEPENDENT RNA AND DNA HELICASE"/>
    <property type="match status" value="1"/>
</dbReference>
<comment type="cofactor">
    <cofactor evidence="1">
        <name>Mn(2+)</name>
        <dbReference type="ChEBI" id="CHEBI:29035"/>
    </cofactor>
</comment>
<dbReference type="InterPro" id="IPR050699">
    <property type="entry name" value="RNA-DNA_Helicase"/>
</dbReference>
<dbReference type="Gene3D" id="3.40.50.300">
    <property type="entry name" value="P-loop containing nucleotide triphosphate hydrolases"/>
    <property type="match status" value="2"/>
</dbReference>
<name>B3S353_TRIAD</name>
<evidence type="ECO:0000256" key="11">
    <source>
        <dbReference type="ARBA" id="ARBA00023128"/>
    </source>
</evidence>
<dbReference type="GO" id="GO:0000965">
    <property type="term" value="P:mitochondrial RNA 3'-end processing"/>
    <property type="evidence" value="ECO:0000318"/>
    <property type="project" value="GO_Central"/>
</dbReference>
<comment type="catalytic activity">
    <reaction evidence="12">
        <text>ATP + H2O = ADP + phosphate + H(+)</text>
        <dbReference type="Rhea" id="RHEA:13065"/>
        <dbReference type="ChEBI" id="CHEBI:15377"/>
        <dbReference type="ChEBI" id="CHEBI:15378"/>
        <dbReference type="ChEBI" id="CHEBI:30616"/>
        <dbReference type="ChEBI" id="CHEBI:43474"/>
        <dbReference type="ChEBI" id="CHEBI:456216"/>
        <dbReference type="EC" id="3.6.4.13"/>
    </reaction>
</comment>
<accession>B3S353</accession>
<keyword evidence="8" id="KW-0347">Helicase</keyword>
<dbReference type="FunCoup" id="B3S353">
    <property type="interactions" value="1524"/>
</dbReference>
<dbReference type="Pfam" id="PF22527">
    <property type="entry name" value="DEXQc_Suv3"/>
    <property type="match status" value="1"/>
</dbReference>
<dbReference type="FunFam" id="3.40.50.300:FF:000269">
    <property type="entry name" value="ATP-dependent RNA helicase SUPV3L1, mitochondrial"/>
    <property type="match status" value="1"/>
</dbReference>
<dbReference type="PROSITE" id="PS51194">
    <property type="entry name" value="HELICASE_CTER"/>
    <property type="match status" value="1"/>
</dbReference>
<dbReference type="GO" id="GO:0045025">
    <property type="term" value="C:mitochondrial degradosome"/>
    <property type="evidence" value="ECO:0000318"/>
    <property type="project" value="GO_Central"/>
</dbReference>
<comment type="cofactor">
    <cofactor evidence="2">
        <name>Mg(2+)</name>
        <dbReference type="ChEBI" id="CHEBI:18420"/>
    </cofactor>
</comment>